<comment type="caution">
    <text evidence="2">The sequence shown here is derived from an EMBL/GenBank/DDBJ whole genome shotgun (WGS) entry which is preliminary data.</text>
</comment>
<dbReference type="AlphaFoldDB" id="A0A0Q4AWH7"/>
<dbReference type="InterPro" id="IPR019853">
    <property type="entry name" value="GldB-like"/>
</dbReference>
<dbReference type="Proteomes" id="UP000054172">
    <property type="component" value="Unassembled WGS sequence"/>
</dbReference>
<organism evidence="2 3">
    <name type="scientific">Candidatus [Bacteroides] periocalifornicus</name>
    <dbReference type="NCBI Taxonomy" id="1702214"/>
    <lineage>
        <taxon>Bacteria</taxon>
        <taxon>Pseudomonadati</taxon>
        <taxon>Bacteroidota</taxon>
    </lineage>
</organism>
<dbReference type="STRING" id="1702214.AL399_08780"/>
<reference evidence="2" key="1">
    <citation type="submission" date="2015-08" db="EMBL/GenBank/DDBJ databases">
        <title>Candidatus Bacteriodes Periocalifornicus.</title>
        <authorList>
            <person name="McLean J.S."/>
            <person name="Kelley S."/>
        </authorList>
    </citation>
    <scope>NUCLEOTIDE SEQUENCE [LARGE SCALE GENOMIC DNA]</scope>
    <source>
        <strain evidence="2">12B</strain>
    </source>
</reference>
<name>A0A0Q4AWH7_9BACT</name>
<evidence type="ECO:0000313" key="2">
    <source>
        <dbReference type="EMBL" id="KQM08179.1"/>
    </source>
</evidence>
<protein>
    <recommendedName>
        <fullName evidence="4">Gliding motility protein GldB</fullName>
    </recommendedName>
</protein>
<sequence length="322" mass="35957">MRRFLYLAIPVALLLLHSCQCTRTPDATVELRAYRLDSALMRGAGPAQVAREHPEFLKLWGEVLGSRDAAQQIPMFLQFADDADMQALEDSILRVFPSTTAYTQQLSKAFGVLKGQIPQLQIPRIYYFNGGFNTSIILADSMLGIGIDRFLGAGCPYYPQLGIPHYLARTMGPAYIVPTAISSWLETEYPQPLGAATTLETMLHEGSILYATHLALRDLPDSLALGYSAQGLEWLEKNEHPVWVYLSEKKLLYERNSLIVNQLTHPAPFTNVFGQDSPGQVASWIGYRIVAQYMDKHPSITLAELLAMHDGQEILKNAKYNP</sequence>
<dbReference type="Pfam" id="PF25594">
    <property type="entry name" value="GldB_lipo"/>
    <property type="match status" value="1"/>
</dbReference>
<dbReference type="PATRIC" id="fig|1702214.3.peg.402"/>
<accession>A0A0Q4AWH7</accession>
<feature type="signal peptide" evidence="1">
    <location>
        <begin position="1"/>
        <end position="23"/>
    </location>
</feature>
<dbReference type="EMBL" id="LIIK01000060">
    <property type="protein sequence ID" value="KQM08179.1"/>
    <property type="molecule type" value="Genomic_DNA"/>
</dbReference>
<evidence type="ECO:0008006" key="4">
    <source>
        <dbReference type="Google" id="ProtNLM"/>
    </source>
</evidence>
<keyword evidence="3" id="KW-1185">Reference proteome</keyword>
<evidence type="ECO:0000313" key="3">
    <source>
        <dbReference type="Proteomes" id="UP000054172"/>
    </source>
</evidence>
<feature type="chain" id="PRO_5006212338" description="Gliding motility protein GldB" evidence="1">
    <location>
        <begin position="24"/>
        <end position="322"/>
    </location>
</feature>
<gene>
    <name evidence="2" type="ORF">AL399_08780</name>
</gene>
<keyword evidence="1" id="KW-0732">Signal</keyword>
<evidence type="ECO:0000256" key="1">
    <source>
        <dbReference type="SAM" id="SignalP"/>
    </source>
</evidence>
<proteinExistence type="predicted"/>